<keyword evidence="4" id="KW-0560">Oxidoreductase</keyword>
<evidence type="ECO:0000256" key="5">
    <source>
        <dbReference type="SAM" id="SignalP"/>
    </source>
</evidence>
<protein>
    <recommendedName>
        <fullName evidence="6">FAD-dependent oxidoreductase 2 FAD-binding domain-containing protein</fullName>
    </recommendedName>
</protein>
<evidence type="ECO:0000313" key="9">
    <source>
        <dbReference type="Proteomes" id="UP000253817"/>
    </source>
</evidence>
<dbReference type="SUPFAM" id="SSF56425">
    <property type="entry name" value="Succinate dehydrogenase/fumarate reductase flavoprotein, catalytic domain"/>
    <property type="match status" value="1"/>
</dbReference>
<evidence type="ECO:0000313" key="7">
    <source>
        <dbReference type="EMBL" id="RDB68468.1"/>
    </source>
</evidence>
<evidence type="ECO:0000313" key="8">
    <source>
        <dbReference type="EMBL" id="RNM39656.1"/>
    </source>
</evidence>
<dbReference type="PROSITE" id="PS51257">
    <property type="entry name" value="PROKAR_LIPOPROTEIN"/>
    <property type="match status" value="1"/>
</dbReference>
<evidence type="ECO:0000256" key="1">
    <source>
        <dbReference type="ARBA" id="ARBA00001974"/>
    </source>
</evidence>
<organism evidence="8 10">
    <name type="scientific">Eggerthella sinensis</name>
    <dbReference type="NCBI Taxonomy" id="242230"/>
    <lineage>
        <taxon>Bacteria</taxon>
        <taxon>Bacillati</taxon>
        <taxon>Actinomycetota</taxon>
        <taxon>Coriobacteriia</taxon>
        <taxon>Eggerthellales</taxon>
        <taxon>Eggerthellaceae</taxon>
        <taxon>Eggerthella</taxon>
    </lineage>
</organism>
<dbReference type="OrthoDB" id="3173080at2"/>
<name>A0A3N0ISJ1_9ACTN</name>
<accession>A0A3N0ISJ1</accession>
<evidence type="ECO:0000313" key="10">
    <source>
        <dbReference type="Proteomes" id="UP000270112"/>
    </source>
</evidence>
<proteinExistence type="predicted"/>
<feature type="signal peptide" evidence="5">
    <location>
        <begin position="1"/>
        <end position="27"/>
    </location>
</feature>
<dbReference type="AlphaFoldDB" id="A0A3N0ISJ1"/>
<reference evidence="8" key="3">
    <citation type="journal article" date="2019" name="Microbiol. Resour. Announc.">
        <title>Draft Genome Sequences of Type Strains of Gordonibacter faecihominis, Paraeggerthella hongkongensis, Parvibacter caecicola,Slackia equolifaciens, Slackia faecicanis, and Slackia isoflavoniconvertens.</title>
        <authorList>
            <person name="Danylec N."/>
            <person name="Stoll D.A."/>
            <person name="Dotsch A."/>
            <person name="Huch M."/>
        </authorList>
    </citation>
    <scope>NUCLEOTIDE SEQUENCE</scope>
    <source>
        <strain evidence="8">DSM 16107</strain>
    </source>
</reference>
<keyword evidence="3" id="KW-0274">FAD</keyword>
<feature type="domain" description="FAD-dependent oxidoreductase 2 FAD-binding" evidence="6">
    <location>
        <begin position="64"/>
        <end position="497"/>
    </location>
</feature>
<sequence length="529" mass="55472">MTNGLTRRNFLTTAGLAGIAAAGMGLAGCAPKAAGAVEGAASAAATGAAGAGGTVPASWDEECDVLVLGAGGAGASAALAATKAGASVIVLDSQASNNFNATSICKGNFCVVGSDEQKALGIEDSVEKFLEDALANGNSDGNVIRANREDAIRVFAENSARGYQLLKELGVEFPDPYMQVGHSLLRCHVVDNAKMLQLLTDASKKAGADYQFETEFTKLVRDGSGTVMGAIAVKDGKEKAFKAKKAVLMCTGSFVRNVELVEECAMGFSKIPLFTGEGLTGAGHLALMDMGGALWGRECIYACEGDSEDGKAYTEMCLFGAIVTDLSGNRFFDDGQYWTNARTRAVVAKAKQEGNEKFQTWQVFDQAAYDRAVENGPSNGIYPENESYFIKADTIEELAEAINAPDLPATLAKYNEDIANGGDTQFGRVYWNGVGTPTPVALDQAPYYAYASFPHLLYTPCTGFMINGDCQVLGQYGEEPIGGGRLFAAGEIITRSIVGNHYMVGAGIGSCTTLGMVIGEKAAALDPWE</sequence>
<dbReference type="EMBL" id="QICC01000114">
    <property type="protein sequence ID" value="RNM39656.1"/>
    <property type="molecule type" value="Genomic_DNA"/>
</dbReference>
<comment type="caution">
    <text evidence="8">The sequence shown here is derived from an EMBL/GenBank/DDBJ whole genome shotgun (WGS) entry which is preliminary data.</text>
</comment>
<evidence type="ECO:0000256" key="2">
    <source>
        <dbReference type="ARBA" id="ARBA00022630"/>
    </source>
</evidence>
<dbReference type="PROSITE" id="PS51318">
    <property type="entry name" value="TAT"/>
    <property type="match status" value="1"/>
</dbReference>
<dbReference type="InterPro" id="IPR003953">
    <property type="entry name" value="FAD-dep_OxRdtase_2_FAD-bd"/>
</dbReference>
<dbReference type="GO" id="GO:0033765">
    <property type="term" value="F:steroid dehydrogenase activity, acting on the CH-CH group of donors"/>
    <property type="evidence" value="ECO:0007669"/>
    <property type="project" value="UniProtKB-ARBA"/>
</dbReference>
<dbReference type="Proteomes" id="UP000253817">
    <property type="component" value="Unassembled WGS sequence"/>
</dbReference>
<dbReference type="Pfam" id="PF00890">
    <property type="entry name" value="FAD_binding_2"/>
    <property type="match status" value="1"/>
</dbReference>
<dbReference type="Gene3D" id="3.90.700.10">
    <property type="entry name" value="Succinate dehydrogenase/fumarate reductase flavoprotein, catalytic domain"/>
    <property type="match status" value="1"/>
</dbReference>
<dbReference type="InterPro" id="IPR036188">
    <property type="entry name" value="FAD/NAD-bd_sf"/>
</dbReference>
<reference evidence="10" key="2">
    <citation type="submission" date="2018-05" db="EMBL/GenBank/DDBJ databases">
        <title>Genome Sequencing of selected type strains of the family Eggerthellaceae.</title>
        <authorList>
            <person name="Danylec N."/>
            <person name="Stoll D.A."/>
            <person name="Doetsch A."/>
            <person name="Huch M."/>
        </authorList>
    </citation>
    <scope>NUCLEOTIDE SEQUENCE [LARGE SCALE GENOMIC DNA]</scope>
    <source>
        <strain evidence="10">DSM 16107</strain>
    </source>
</reference>
<gene>
    <name evidence="7" type="ORF">C1876_09485</name>
    <name evidence="8" type="ORF">DMP09_16205</name>
</gene>
<dbReference type="Proteomes" id="UP000270112">
    <property type="component" value="Unassembled WGS sequence"/>
</dbReference>
<comment type="cofactor">
    <cofactor evidence="1">
        <name>FAD</name>
        <dbReference type="ChEBI" id="CHEBI:57692"/>
    </cofactor>
</comment>
<dbReference type="PANTHER" id="PTHR43400">
    <property type="entry name" value="FUMARATE REDUCTASE"/>
    <property type="match status" value="1"/>
</dbReference>
<dbReference type="RefSeq" id="WP_114546486.1">
    <property type="nucleotide sequence ID" value="NZ_PPTT01000015.1"/>
</dbReference>
<dbReference type="InterPro" id="IPR050315">
    <property type="entry name" value="FAD-oxidoreductase_2"/>
</dbReference>
<keyword evidence="5" id="KW-0732">Signal</keyword>
<evidence type="ECO:0000256" key="4">
    <source>
        <dbReference type="ARBA" id="ARBA00023002"/>
    </source>
</evidence>
<dbReference type="InterPro" id="IPR006311">
    <property type="entry name" value="TAT_signal"/>
</dbReference>
<keyword evidence="9" id="KW-1185">Reference proteome</keyword>
<keyword evidence="2" id="KW-0285">Flavoprotein</keyword>
<dbReference type="EMBL" id="PPTT01000015">
    <property type="protein sequence ID" value="RDB68468.1"/>
    <property type="molecule type" value="Genomic_DNA"/>
</dbReference>
<evidence type="ECO:0000259" key="6">
    <source>
        <dbReference type="Pfam" id="PF00890"/>
    </source>
</evidence>
<evidence type="ECO:0000256" key="3">
    <source>
        <dbReference type="ARBA" id="ARBA00022827"/>
    </source>
</evidence>
<dbReference type="Gene3D" id="3.50.50.60">
    <property type="entry name" value="FAD/NAD(P)-binding domain"/>
    <property type="match status" value="1"/>
</dbReference>
<dbReference type="InterPro" id="IPR027477">
    <property type="entry name" value="Succ_DH/fumarate_Rdtase_cat_sf"/>
</dbReference>
<dbReference type="SUPFAM" id="SSF51905">
    <property type="entry name" value="FAD/NAD(P)-binding domain"/>
    <property type="match status" value="1"/>
</dbReference>
<dbReference type="PANTHER" id="PTHR43400:SF7">
    <property type="entry name" value="FAD-DEPENDENT OXIDOREDUCTASE 2 FAD BINDING DOMAIN-CONTAINING PROTEIN"/>
    <property type="match status" value="1"/>
</dbReference>
<reference evidence="7 9" key="1">
    <citation type="journal article" date="2018" name="Elife">
        <title>Discovery and characterization of a prevalent human gut bacterial enzyme sufficient for the inactivation of a family of plant toxins.</title>
        <authorList>
            <person name="Koppel N."/>
            <person name="Bisanz J.E."/>
            <person name="Pandelia M.E."/>
            <person name="Turnbaugh P.J."/>
            <person name="Balskus E.P."/>
        </authorList>
    </citation>
    <scope>NUCLEOTIDE SEQUENCE [LARGE SCALE GENOMIC DNA]</scope>
    <source>
        <strain evidence="7 9">DSM 16107</strain>
    </source>
</reference>
<feature type="chain" id="PRO_5038829690" description="FAD-dependent oxidoreductase 2 FAD-binding domain-containing protein" evidence="5">
    <location>
        <begin position="28"/>
        <end position="529"/>
    </location>
</feature>